<proteinExistence type="predicted"/>
<dbReference type="SUPFAM" id="SSF53756">
    <property type="entry name" value="UDP-Glycosyltransferase/glycogen phosphorylase"/>
    <property type="match status" value="1"/>
</dbReference>
<accession>A0A6N2ZFJ5</accession>
<dbReference type="Pfam" id="PF00534">
    <property type="entry name" value="Glycos_transf_1"/>
    <property type="match status" value="1"/>
</dbReference>
<dbReference type="GO" id="GO:0016757">
    <property type="term" value="F:glycosyltransferase activity"/>
    <property type="evidence" value="ECO:0007669"/>
    <property type="project" value="UniProtKB-KW"/>
</dbReference>
<evidence type="ECO:0000259" key="3">
    <source>
        <dbReference type="Pfam" id="PF13439"/>
    </source>
</evidence>
<evidence type="ECO:0000256" key="1">
    <source>
        <dbReference type="ARBA" id="ARBA00022679"/>
    </source>
</evidence>
<name>A0A6N2ZFJ5_9BACT</name>
<dbReference type="RefSeq" id="WP_412441796.1">
    <property type="nucleotide sequence ID" value="NZ_CACRUT010000006.1"/>
</dbReference>
<sequence length="376" mass="43004">MRLLVDAHVLDGKYQGTRTYIEGIYRNMVRHEDIEFYFAAVDTDNLERTFGTASNIHYVKLKSRSKLERLAVEFPLIIRKHGIDCAHFQYISPLVKTCKEIVTIHDLLFLDYPEYFPWMYRVKNKFLFRRSARRADLLLTVSPFSRDEIVRHFGIPEGAIKITPNGVTLPASGMVLPDVKNKFGLDRFIMTVSRIEPRKNQQLLLQAWVELKLYDQGIKLVFVGAKDMGNKAFSGYYGSLPRTVKDNVVMVAASYPELMALYKTADLFVFPSLAEGFGIPPLEAAAMGCPVLCSNQTAMADFDFFGECLFHPCNIEELKAKMVAVLNGTLSSRKAFNDKYDWVLIADNFYNMLEHSILSTPTRKRPKLTYCDSRLQ</sequence>
<evidence type="ECO:0000313" key="4">
    <source>
        <dbReference type="EMBL" id="VYT75782.1"/>
    </source>
</evidence>
<keyword evidence="4" id="KW-0328">Glycosyltransferase</keyword>
<protein>
    <submittedName>
        <fullName evidence="4">N-acetylgalactosamine-N,N '-diacetylbacillosaminyl-diphospho-undecaprenol 4-alpha-N-acetylgalactosaminyltransferase</fullName>
        <ecNumber evidence="4">2.4.1.291</ecNumber>
    </submittedName>
</protein>
<feature type="domain" description="Glycosyltransferase subfamily 4-like N-terminal" evidence="3">
    <location>
        <begin position="16"/>
        <end position="168"/>
    </location>
</feature>
<gene>
    <name evidence="4" type="primary">pglJ_1</name>
    <name evidence="4" type="ORF">PCLFYP37_01042</name>
</gene>
<keyword evidence="1 4" id="KW-0808">Transferase</keyword>
<reference evidence="4" key="1">
    <citation type="submission" date="2019-11" db="EMBL/GenBank/DDBJ databases">
        <authorList>
            <person name="Feng L."/>
        </authorList>
    </citation>
    <scope>NUCLEOTIDE SEQUENCE</scope>
    <source>
        <strain evidence="4">PclaraLFYP37</strain>
    </source>
</reference>
<evidence type="ECO:0000259" key="2">
    <source>
        <dbReference type="Pfam" id="PF00534"/>
    </source>
</evidence>
<dbReference type="InterPro" id="IPR028098">
    <property type="entry name" value="Glyco_trans_4-like_N"/>
</dbReference>
<organism evidence="4">
    <name type="scientific">Paraprevotella clara</name>
    <dbReference type="NCBI Taxonomy" id="454154"/>
    <lineage>
        <taxon>Bacteria</taxon>
        <taxon>Pseudomonadati</taxon>
        <taxon>Bacteroidota</taxon>
        <taxon>Bacteroidia</taxon>
        <taxon>Bacteroidales</taxon>
        <taxon>Prevotellaceae</taxon>
        <taxon>Paraprevotella</taxon>
    </lineage>
</organism>
<dbReference type="EMBL" id="CACRUT010000006">
    <property type="protein sequence ID" value="VYT75782.1"/>
    <property type="molecule type" value="Genomic_DNA"/>
</dbReference>
<dbReference type="PANTHER" id="PTHR46401">
    <property type="entry name" value="GLYCOSYLTRANSFERASE WBBK-RELATED"/>
    <property type="match status" value="1"/>
</dbReference>
<dbReference type="InterPro" id="IPR001296">
    <property type="entry name" value="Glyco_trans_1"/>
</dbReference>
<dbReference type="EC" id="2.4.1.291" evidence="4"/>
<dbReference type="Pfam" id="PF13439">
    <property type="entry name" value="Glyco_transf_4"/>
    <property type="match status" value="1"/>
</dbReference>
<dbReference type="PANTHER" id="PTHR46401:SF2">
    <property type="entry name" value="GLYCOSYLTRANSFERASE WBBK-RELATED"/>
    <property type="match status" value="1"/>
</dbReference>
<dbReference type="Gene3D" id="3.40.50.2000">
    <property type="entry name" value="Glycogen Phosphorylase B"/>
    <property type="match status" value="2"/>
</dbReference>
<feature type="domain" description="Glycosyl transferase family 1" evidence="2">
    <location>
        <begin position="181"/>
        <end position="336"/>
    </location>
</feature>
<dbReference type="CDD" id="cd03809">
    <property type="entry name" value="GT4_MtfB-like"/>
    <property type="match status" value="1"/>
</dbReference>
<dbReference type="AlphaFoldDB" id="A0A6N2ZFJ5"/>